<evidence type="ECO:0000256" key="4">
    <source>
        <dbReference type="ARBA" id="ARBA00023163"/>
    </source>
</evidence>
<evidence type="ECO:0000256" key="3">
    <source>
        <dbReference type="ARBA" id="ARBA00023125"/>
    </source>
</evidence>
<dbReference type="PANTHER" id="PTHR30537:SF26">
    <property type="entry name" value="GLYCINE CLEAVAGE SYSTEM TRANSCRIPTIONAL ACTIVATOR"/>
    <property type="match status" value="1"/>
</dbReference>
<dbReference type="RefSeq" id="WP_072839282.1">
    <property type="nucleotide sequence ID" value="NZ_FQVF01000007.1"/>
</dbReference>
<dbReference type="InterPro" id="IPR036388">
    <property type="entry name" value="WH-like_DNA-bd_sf"/>
</dbReference>
<dbReference type="GO" id="GO:0003700">
    <property type="term" value="F:DNA-binding transcription factor activity"/>
    <property type="evidence" value="ECO:0007669"/>
    <property type="project" value="InterPro"/>
</dbReference>
<evidence type="ECO:0000256" key="2">
    <source>
        <dbReference type="ARBA" id="ARBA00023015"/>
    </source>
</evidence>
<dbReference type="SUPFAM" id="SSF53850">
    <property type="entry name" value="Periplasmic binding protein-like II"/>
    <property type="match status" value="1"/>
</dbReference>
<dbReference type="Pfam" id="PF03466">
    <property type="entry name" value="LysR_substrate"/>
    <property type="match status" value="1"/>
</dbReference>
<sequence length="313" mass="35697">MSNRVTHLKAAHYFSVASQTLSYTKAAKQLHVSQAAVSQQIRLLENYLGVVLFYRSGRDMRLTSQGQVLAEHLDQAFEHIGKGLESVKLEPLEGTLLVSGLQSFVSLWLMPKLWRFSHLHQNINVKLFSSDEREDIHSGKIDISIDNLINHQDNISQSLLLSSDIIPICAPELAKSISFEHPTDLLKCWLIQVDTPIYRWEAWFAEQQISPLRSKKLLWAEVNSWYMGISAVKAGHGVFLCPRFMVQEELEKGTLVQAFPHILSNKINFYVNFAKNSPRRARIEAFVDWLREESNGQNDAPIKTGPHQSLPWP</sequence>
<keyword evidence="2" id="KW-0805">Transcription regulation</keyword>
<dbReference type="GO" id="GO:0043565">
    <property type="term" value="F:sequence-specific DNA binding"/>
    <property type="evidence" value="ECO:0007669"/>
    <property type="project" value="TreeGrafter"/>
</dbReference>
<keyword evidence="7" id="KW-1185">Reference proteome</keyword>
<evidence type="ECO:0000313" key="7">
    <source>
        <dbReference type="Proteomes" id="UP000184517"/>
    </source>
</evidence>
<dbReference type="Pfam" id="PF00126">
    <property type="entry name" value="HTH_1"/>
    <property type="match status" value="1"/>
</dbReference>
<dbReference type="FunFam" id="1.10.10.10:FF:000001">
    <property type="entry name" value="LysR family transcriptional regulator"/>
    <property type="match status" value="1"/>
</dbReference>
<dbReference type="Proteomes" id="UP000184517">
    <property type="component" value="Unassembled WGS sequence"/>
</dbReference>
<accession>A0A1M5APS4</accession>
<dbReference type="InterPro" id="IPR005119">
    <property type="entry name" value="LysR_subst-bd"/>
</dbReference>
<evidence type="ECO:0000259" key="5">
    <source>
        <dbReference type="PROSITE" id="PS50931"/>
    </source>
</evidence>
<dbReference type="GO" id="GO:0006351">
    <property type="term" value="P:DNA-templated transcription"/>
    <property type="evidence" value="ECO:0007669"/>
    <property type="project" value="TreeGrafter"/>
</dbReference>
<evidence type="ECO:0000256" key="1">
    <source>
        <dbReference type="ARBA" id="ARBA00009437"/>
    </source>
</evidence>
<dbReference type="SUPFAM" id="SSF46785">
    <property type="entry name" value="Winged helix' DNA-binding domain"/>
    <property type="match status" value="1"/>
</dbReference>
<keyword evidence="3" id="KW-0238">DNA-binding</keyword>
<dbReference type="PROSITE" id="PS50931">
    <property type="entry name" value="HTH_LYSR"/>
    <property type="match status" value="1"/>
</dbReference>
<dbReference type="Gene3D" id="1.10.10.10">
    <property type="entry name" value="Winged helix-like DNA-binding domain superfamily/Winged helix DNA-binding domain"/>
    <property type="match status" value="1"/>
</dbReference>
<feature type="domain" description="HTH lysR-type" evidence="5">
    <location>
        <begin position="8"/>
        <end position="63"/>
    </location>
</feature>
<organism evidence="6 7">
    <name type="scientific">Marinomonas polaris DSM 16579</name>
    <dbReference type="NCBI Taxonomy" id="1122206"/>
    <lineage>
        <taxon>Bacteria</taxon>
        <taxon>Pseudomonadati</taxon>
        <taxon>Pseudomonadota</taxon>
        <taxon>Gammaproteobacteria</taxon>
        <taxon>Oceanospirillales</taxon>
        <taxon>Oceanospirillaceae</taxon>
        <taxon>Marinomonas</taxon>
    </lineage>
</organism>
<comment type="similarity">
    <text evidence="1">Belongs to the LysR transcriptional regulatory family.</text>
</comment>
<dbReference type="InterPro" id="IPR000847">
    <property type="entry name" value="LysR_HTH_N"/>
</dbReference>
<name>A0A1M5APS4_9GAMM</name>
<keyword evidence="4" id="KW-0804">Transcription</keyword>
<gene>
    <name evidence="6" type="ORF">SAMN02745753_01688</name>
</gene>
<dbReference type="EMBL" id="FQVF01000007">
    <property type="protein sequence ID" value="SHF32174.1"/>
    <property type="molecule type" value="Genomic_DNA"/>
</dbReference>
<dbReference type="OrthoDB" id="6787458at2"/>
<dbReference type="AlphaFoldDB" id="A0A1M5APS4"/>
<dbReference type="STRING" id="1122206.SAMN02745753_01688"/>
<evidence type="ECO:0000313" key="6">
    <source>
        <dbReference type="EMBL" id="SHF32174.1"/>
    </source>
</evidence>
<protein>
    <submittedName>
        <fullName evidence="6">Transcriptional regulator</fullName>
    </submittedName>
</protein>
<dbReference type="PRINTS" id="PR00039">
    <property type="entry name" value="HTHLYSR"/>
</dbReference>
<dbReference type="InterPro" id="IPR036390">
    <property type="entry name" value="WH_DNA-bd_sf"/>
</dbReference>
<proteinExistence type="inferred from homology"/>
<dbReference type="PANTHER" id="PTHR30537">
    <property type="entry name" value="HTH-TYPE TRANSCRIPTIONAL REGULATOR"/>
    <property type="match status" value="1"/>
</dbReference>
<reference evidence="7" key="1">
    <citation type="submission" date="2016-11" db="EMBL/GenBank/DDBJ databases">
        <authorList>
            <person name="Varghese N."/>
            <person name="Submissions S."/>
        </authorList>
    </citation>
    <scope>NUCLEOTIDE SEQUENCE [LARGE SCALE GENOMIC DNA]</scope>
    <source>
        <strain evidence="7">DSM 16579</strain>
    </source>
</reference>
<dbReference type="InterPro" id="IPR058163">
    <property type="entry name" value="LysR-type_TF_proteobact-type"/>
</dbReference>
<dbReference type="Gene3D" id="3.40.190.10">
    <property type="entry name" value="Periplasmic binding protein-like II"/>
    <property type="match status" value="2"/>
</dbReference>